<sequence length="400" mass="46020">MINKTDLRVIEGGIRPKEECEKRFISSYVTDTRLMGAMGLFIRWEVVNCAECDELMQFFYLDTEEYGLENYFGIWGYDMPRMRHIERTTIDCLGGKQISLTEKEACSLVAHYHNLSIKWNVELPKEWSEYQFVLDRATELNQTEHQELVEKICTPMVSDIQVANYYMMRVFGKDFDGASYIYDNGNHNNHEESVSDTSIHNLFPEFPPCTMFRNSVTGDNGAYLCESLINDDFNYYICTTELNISDGKVIYAKPLSSFQVSHSEAALILSRREFISVYDVAEDEVPPSAALELDLPTTCTFYPNGKLLMVFKNNNDHVKEPVFLLNNDIYGTYFITPLGQFVVSAYTAENIRMLENSLTDSSIGPYLDIAGKFTFREPVINEFIGSDFFDFIDFMDAMDL</sequence>
<organism evidence="1 2">
    <name type="scientific">Gallibacter intestinalis</name>
    <dbReference type="NCBI Taxonomy" id="2779356"/>
    <lineage>
        <taxon>Bacteria</taxon>
        <taxon>Bacillati</taxon>
        <taxon>Bacillota</taxon>
        <taxon>Clostridia</taxon>
        <taxon>Eubacteriales</taxon>
        <taxon>Eubacteriaceae</taxon>
        <taxon>Gallibacter</taxon>
    </lineage>
</organism>
<dbReference type="RefSeq" id="WP_226384537.1">
    <property type="nucleotide sequence ID" value="NZ_JADCKA010000001.1"/>
</dbReference>
<keyword evidence="2" id="KW-1185">Reference proteome</keyword>
<reference evidence="1 2" key="1">
    <citation type="submission" date="2020-10" db="EMBL/GenBank/DDBJ databases">
        <title>ChiBAC.</title>
        <authorList>
            <person name="Zenner C."/>
            <person name="Hitch T.C.A."/>
            <person name="Clavel T."/>
        </authorList>
    </citation>
    <scope>NUCLEOTIDE SEQUENCE [LARGE SCALE GENOMIC DNA]</scope>
    <source>
        <strain evidence="1 2">DSM 108706</strain>
    </source>
</reference>
<evidence type="ECO:0000313" key="1">
    <source>
        <dbReference type="EMBL" id="MBE5034874.1"/>
    </source>
</evidence>
<dbReference type="EMBL" id="JADCKA010000001">
    <property type="protein sequence ID" value="MBE5034874.1"/>
    <property type="molecule type" value="Genomic_DNA"/>
</dbReference>
<protein>
    <submittedName>
        <fullName evidence="1">Uncharacterized protein</fullName>
    </submittedName>
</protein>
<comment type="caution">
    <text evidence="1">The sequence shown here is derived from an EMBL/GenBank/DDBJ whole genome shotgun (WGS) entry which is preliminary data.</text>
</comment>
<gene>
    <name evidence="1" type="ORF">INF20_01030</name>
</gene>
<accession>A0ABR9QVH5</accession>
<evidence type="ECO:0000313" key="2">
    <source>
        <dbReference type="Proteomes" id="UP001516588"/>
    </source>
</evidence>
<dbReference type="Proteomes" id="UP001516588">
    <property type="component" value="Unassembled WGS sequence"/>
</dbReference>
<name>A0ABR9QVH5_9FIRM</name>
<proteinExistence type="predicted"/>